<dbReference type="PANTHER" id="PTHR31099:SF49">
    <property type="entry name" value="MYOSIN HEAVY CHAIN-LIKE PROTEIN"/>
    <property type="match status" value="1"/>
</dbReference>
<evidence type="ECO:0000313" key="4">
    <source>
        <dbReference type="Proteomes" id="UP000585474"/>
    </source>
</evidence>
<name>A0A7J0EFT4_9ERIC</name>
<dbReference type="PANTHER" id="PTHR31099">
    <property type="entry name" value="OS06G0165300 PROTEIN"/>
    <property type="match status" value="1"/>
</dbReference>
<dbReference type="AlphaFoldDB" id="A0A7J0EFT4"/>
<proteinExistence type="predicted"/>
<evidence type="ECO:0000256" key="1">
    <source>
        <dbReference type="SAM" id="MobiDB-lite"/>
    </source>
</evidence>
<feature type="domain" description="Transposase (putative) gypsy type" evidence="2">
    <location>
        <begin position="53"/>
        <end position="116"/>
    </location>
</feature>
<keyword evidence="4" id="KW-1185">Reference proteome</keyword>
<dbReference type="InterPro" id="IPR007321">
    <property type="entry name" value="Transposase_28"/>
</dbReference>
<organism evidence="3 4">
    <name type="scientific">Actinidia rufa</name>
    <dbReference type="NCBI Taxonomy" id="165716"/>
    <lineage>
        <taxon>Eukaryota</taxon>
        <taxon>Viridiplantae</taxon>
        <taxon>Streptophyta</taxon>
        <taxon>Embryophyta</taxon>
        <taxon>Tracheophyta</taxon>
        <taxon>Spermatophyta</taxon>
        <taxon>Magnoliopsida</taxon>
        <taxon>eudicotyledons</taxon>
        <taxon>Gunneridae</taxon>
        <taxon>Pentapetalae</taxon>
        <taxon>asterids</taxon>
        <taxon>Ericales</taxon>
        <taxon>Actinidiaceae</taxon>
        <taxon>Actinidia</taxon>
    </lineage>
</organism>
<comment type="caution">
    <text evidence="3">The sequence shown here is derived from an EMBL/GenBank/DDBJ whole genome shotgun (WGS) entry which is preliminary data.</text>
</comment>
<feature type="compositionally biased region" description="Basic residues" evidence="1">
    <location>
        <begin position="201"/>
        <end position="214"/>
    </location>
</feature>
<gene>
    <name evidence="3" type="ORF">Acr_03g0015130</name>
</gene>
<evidence type="ECO:0000259" key="2">
    <source>
        <dbReference type="Pfam" id="PF04195"/>
    </source>
</evidence>
<dbReference type="OrthoDB" id="1750920at2759"/>
<dbReference type="Proteomes" id="UP000585474">
    <property type="component" value="Unassembled WGS sequence"/>
</dbReference>
<sequence length="329" mass="37151">MDTSSLNKESNVISQAELDILGVTYSFPPGVRLRIPGDGETILSARQGEVAFYEAAFLAGLRLPIHPTIREILIHYKICPAQLSPNAWRSVICLLVIWRHFKRHMSCDEFRCLYSLSPLPDSGWYYFKARPEKNLLRGSPSNVKGWKTRFFFASGDEWEFPSGTAASDSIPRVPRSWGTPEIWASNQQSILLGLLGTGPRMLKRRPTQKNRSKGPGRGPLKTPPAYRSDQGNDSRILVEMESLEMEILSTLPRPRARRRQYFNSDQLMSILMVALASSVETAWRGSMDSFYLGQEGSEIMFGILMWRGNFIGLMSGDVHCLPWGEVLGY</sequence>
<dbReference type="EMBL" id="BJWL01000003">
    <property type="protein sequence ID" value="GFY84739.1"/>
    <property type="molecule type" value="Genomic_DNA"/>
</dbReference>
<accession>A0A7J0EFT4</accession>
<evidence type="ECO:0000313" key="3">
    <source>
        <dbReference type="EMBL" id="GFY84739.1"/>
    </source>
</evidence>
<reference evidence="3 4" key="1">
    <citation type="submission" date="2019-07" db="EMBL/GenBank/DDBJ databases">
        <title>De Novo Assembly of kiwifruit Actinidia rufa.</title>
        <authorList>
            <person name="Sugita-Konishi S."/>
            <person name="Sato K."/>
            <person name="Mori E."/>
            <person name="Abe Y."/>
            <person name="Kisaki G."/>
            <person name="Hamano K."/>
            <person name="Suezawa K."/>
            <person name="Otani M."/>
            <person name="Fukuda T."/>
            <person name="Manabe T."/>
            <person name="Gomi K."/>
            <person name="Tabuchi M."/>
            <person name="Akimitsu K."/>
            <person name="Kataoka I."/>
        </authorList>
    </citation>
    <scope>NUCLEOTIDE SEQUENCE [LARGE SCALE GENOMIC DNA]</scope>
    <source>
        <strain evidence="4">cv. Fuchu</strain>
    </source>
</reference>
<feature type="region of interest" description="Disordered" evidence="1">
    <location>
        <begin position="200"/>
        <end position="231"/>
    </location>
</feature>
<protein>
    <recommendedName>
        <fullName evidence="2">Transposase (putative) gypsy type domain-containing protein</fullName>
    </recommendedName>
</protein>
<dbReference type="Pfam" id="PF04195">
    <property type="entry name" value="Transposase_28"/>
    <property type="match status" value="1"/>
</dbReference>